<dbReference type="GeneID" id="34591802"/>
<dbReference type="EMBL" id="LVCJ01000066">
    <property type="protein sequence ID" value="OAL31067.1"/>
    <property type="molecule type" value="Genomic_DNA"/>
</dbReference>
<keyword evidence="2" id="KW-1185">Reference proteome</keyword>
<reference evidence="1 2" key="1">
    <citation type="submission" date="2016-03" db="EMBL/GenBank/DDBJ databases">
        <title>The draft genome sequence of Fonsecaea nubica causative agent of cutaneous subcutaneous infection in human host.</title>
        <authorList>
            <person name="Costa F."/>
            <person name="Sybren D.H."/>
            <person name="Raittz R.T."/>
            <person name="Weiss V.A."/>
            <person name="Leao A.C."/>
            <person name="Gomes R."/>
            <person name="De Souza E.M."/>
            <person name="Pedrosa F.O."/>
            <person name="Steffens M.B."/>
            <person name="Bombassaro A."/>
            <person name="Tadra-Sfeir M.Z."/>
            <person name="Moreno L.F."/>
            <person name="Najafzadeh M.J."/>
            <person name="Felipe M.S."/>
            <person name="Teixeira M."/>
            <person name="Sun J."/>
            <person name="Xi L."/>
            <person name="Castro M.A."/>
            <person name="Vicente V.A."/>
        </authorList>
    </citation>
    <scope>NUCLEOTIDE SEQUENCE [LARGE SCALE GENOMIC DNA]</scope>
    <source>
        <strain evidence="1 2">CBS 269.64</strain>
    </source>
</reference>
<dbReference type="PANTHER" id="PTHR46411">
    <property type="entry name" value="FAMILY ATPASE, PUTATIVE-RELATED"/>
    <property type="match status" value="1"/>
</dbReference>
<accession>A0A178CNJ8</accession>
<gene>
    <name evidence="1" type="ORF">AYO20_08398</name>
</gene>
<dbReference type="OrthoDB" id="10042665at2759"/>
<name>A0A178CNJ8_9EURO</name>
<dbReference type="PANTHER" id="PTHR46411:SF3">
    <property type="entry name" value="AAA+ ATPASE DOMAIN-CONTAINING PROTEIN"/>
    <property type="match status" value="1"/>
</dbReference>
<proteinExistence type="predicted"/>
<dbReference type="Proteomes" id="UP000185904">
    <property type="component" value="Unassembled WGS sequence"/>
</dbReference>
<evidence type="ECO:0000313" key="1">
    <source>
        <dbReference type="EMBL" id="OAL31067.1"/>
    </source>
</evidence>
<evidence type="ECO:0000313" key="2">
    <source>
        <dbReference type="Proteomes" id="UP000185904"/>
    </source>
</evidence>
<protein>
    <submittedName>
        <fullName evidence="1">Uncharacterized protein</fullName>
    </submittedName>
</protein>
<sequence>MVSVFLRLLNDFPGLLSVTTNRYHTFDLAVKIRVSLAVKYVALEHDHSRELWRRQLVEQECGEQITDDHLDTPAKHDLNGRQIVHILGVATAVAQFENGELVMSHIEVAIKASEDEAEEGKHEDQY</sequence>
<dbReference type="AlphaFoldDB" id="A0A178CNJ8"/>
<organism evidence="1 2">
    <name type="scientific">Fonsecaea nubica</name>
    <dbReference type="NCBI Taxonomy" id="856822"/>
    <lineage>
        <taxon>Eukaryota</taxon>
        <taxon>Fungi</taxon>
        <taxon>Dikarya</taxon>
        <taxon>Ascomycota</taxon>
        <taxon>Pezizomycotina</taxon>
        <taxon>Eurotiomycetes</taxon>
        <taxon>Chaetothyriomycetidae</taxon>
        <taxon>Chaetothyriales</taxon>
        <taxon>Herpotrichiellaceae</taxon>
        <taxon>Fonsecaea</taxon>
    </lineage>
</organism>
<dbReference type="RefSeq" id="XP_022497313.1">
    <property type="nucleotide sequence ID" value="XM_022646675.1"/>
</dbReference>
<comment type="caution">
    <text evidence="1">The sequence shown here is derived from an EMBL/GenBank/DDBJ whole genome shotgun (WGS) entry which is preliminary data.</text>
</comment>